<proteinExistence type="predicted"/>
<reference evidence="1" key="1">
    <citation type="submission" date="2015-12" db="EMBL/GenBank/DDBJ databases">
        <title>De novo transcriptome assembly of four potential Pierce s Disease insect vectors from Arizona vineyards.</title>
        <authorList>
            <person name="Tassone E.E."/>
        </authorList>
    </citation>
    <scope>NUCLEOTIDE SEQUENCE</scope>
</reference>
<accession>A0A1B6CU19</accession>
<organism evidence="1">
    <name type="scientific">Clastoptera arizonana</name>
    <name type="common">Arizona spittle bug</name>
    <dbReference type="NCBI Taxonomy" id="38151"/>
    <lineage>
        <taxon>Eukaryota</taxon>
        <taxon>Metazoa</taxon>
        <taxon>Ecdysozoa</taxon>
        <taxon>Arthropoda</taxon>
        <taxon>Hexapoda</taxon>
        <taxon>Insecta</taxon>
        <taxon>Pterygota</taxon>
        <taxon>Neoptera</taxon>
        <taxon>Paraneoptera</taxon>
        <taxon>Hemiptera</taxon>
        <taxon>Auchenorrhyncha</taxon>
        <taxon>Cercopoidea</taxon>
        <taxon>Clastopteridae</taxon>
        <taxon>Clastoptera</taxon>
    </lineage>
</organism>
<name>A0A1B6CU19_9HEMI</name>
<protein>
    <submittedName>
        <fullName evidence="1">Uncharacterized protein</fullName>
    </submittedName>
</protein>
<evidence type="ECO:0000313" key="1">
    <source>
        <dbReference type="EMBL" id="JAS16897.1"/>
    </source>
</evidence>
<dbReference type="AlphaFoldDB" id="A0A1B6CU19"/>
<dbReference type="EMBL" id="GEDC01020401">
    <property type="protein sequence ID" value="JAS16897.1"/>
    <property type="molecule type" value="Transcribed_RNA"/>
</dbReference>
<gene>
    <name evidence="1" type="ORF">g.6770</name>
</gene>
<sequence>MPNLGKNVLKCGLLPKKWKKKTGPLRRRPSCQRRLLAKTICQSIESHINRLSKPVTRKYPESDFFTMRKQTSVNNKVSAPWIEGNNQKRKMRRKKIKRKLKKTRYTAKAGNNIKPGIHQTSSMILPAQLSSSIANFEKSRINFLESLKQIQEEVLNLRLPVSVLDQAVSKISPETKPVVRKKKLRNTSVKPSTELPCVTVWKNTSKLQSELPSIKNTTSCVGIPKRKNPLEDFKKIFNSKL</sequence>